<reference evidence="1" key="1">
    <citation type="submission" date="2014-09" db="EMBL/GenBank/DDBJ databases">
        <authorList>
            <person name="Magalhaes I.L.F."/>
            <person name="Oliveira U."/>
            <person name="Santos F.R."/>
            <person name="Vidigal T.H.D.A."/>
            <person name="Brescovit A.D."/>
            <person name="Santos A.J."/>
        </authorList>
    </citation>
    <scope>NUCLEOTIDE SEQUENCE</scope>
    <source>
        <tissue evidence="1">Shoot tissue taken approximately 20 cm above the soil surface</tissue>
    </source>
</reference>
<dbReference type="EMBL" id="GBRH01269225">
    <property type="protein sequence ID" value="JAD28670.1"/>
    <property type="molecule type" value="Transcribed_RNA"/>
</dbReference>
<evidence type="ECO:0000313" key="1">
    <source>
        <dbReference type="EMBL" id="JAD28670.1"/>
    </source>
</evidence>
<proteinExistence type="predicted"/>
<organism evidence="1">
    <name type="scientific">Arundo donax</name>
    <name type="common">Giant reed</name>
    <name type="synonym">Donax arundinaceus</name>
    <dbReference type="NCBI Taxonomy" id="35708"/>
    <lineage>
        <taxon>Eukaryota</taxon>
        <taxon>Viridiplantae</taxon>
        <taxon>Streptophyta</taxon>
        <taxon>Embryophyta</taxon>
        <taxon>Tracheophyta</taxon>
        <taxon>Spermatophyta</taxon>
        <taxon>Magnoliopsida</taxon>
        <taxon>Liliopsida</taxon>
        <taxon>Poales</taxon>
        <taxon>Poaceae</taxon>
        <taxon>PACMAD clade</taxon>
        <taxon>Arundinoideae</taxon>
        <taxon>Arundineae</taxon>
        <taxon>Arundo</taxon>
    </lineage>
</organism>
<name>A0A0A8YW21_ARUDO</name>
<sequence>MKKRWICTQLR</sequence>
<accession>A0A0A8YW21</accession>
<protein>
    <submittedName>
        <fullName evidence="1">Uncharacterized protein</fullName>
    </submittedName>
</protein>
<reference evidence="1" key="2">
    <citation type="journal article" date="2015" name="Data Brief">
        <title>Shoot transcriptome of the giant reed, Arundo donax.</title>
        <authorList>
            <person name="Barrero R.A."/>
            <person name="Guerrero F.D."/>
            <person name="Moolhuijzen P."/>
            <person name="Goolsby J.A."/>
            <person name="Tidwell J."/>
            <person name="Bellgard S.E."/>
            <person name="Bellgard M.I."/>
        </authorList>
    </citation>
    <scope>NUCLEOTIDE SEQUENCE</scope>
    <source>
        <tissue evidence="1">Shoot tissue taken approximately 20 cm above the soil surface</tissue>
    </source>
</reference>